<keyword evidence="3" id="KW-0472">Membrane</keyword>
<dbReference type="PROSITE" id="PS50853">
    <property type="entry name" value="FN3"/>
    <property type="match status" value="1"/>
</dbReference>
<dbReference type="InterPro" id="IPR003961">
    <property type="entry name" value="FN3_dom"/>
</dbReference>
<dbReference type="SMART" id="SM00408">
    <property type="entry name" value="IGc2"/>
    <property type="match status" value="1"/>
</dbReference>
<dbReference type="InterPro" id="IPR036116">
    <property type="entry name" value="FN3_sf"/>
</dbReference>
<gene>
    <name evidence="6" type="ORF">DPMN_074118</name>
</gene>
<dbReference type="SMART" id="SM00409">
    <property type="entry name" value="IG"/>
    <property type="match status" value="2"/>
</dbReference>
<dbReference type="Pfam" id="PF13927">
    <property type="entry name" value="Ig_3"/>
    <property type="match status" value="1"/>
</dbReference>
<evidence type="ECO:0000256" key="3">
    <source>
        <dbReference type="SAM" id="Phobius"/>
    </source>
</evidence>
<reference evidence="6" key="1">
    <citation type="journal article" date="2019" name="bioRxiv">
        <title>The Genome of the Zebra Mussel, Dreissena polymorpha: A Resource for Invasive Species Research.</title>
        <authorList>
            <person name="McCartney M.A."/>
            <person name="Auch B."/>
            <person name="Kono T."/>
            <person name="Mallez S."/>
            <person name="Zhang Y."/>
            <person name="Obille A."/>
            <person name="Becker A."/>
            <person name="Abrahante J.E."/>
            <person name="Garbe J."/>
            <person name="Badalamenti J.P."/>
            <person name="Herman A."/>
            <person name="Mangelson H."/>
            <person name="Liachko I."/>
            <person name="Sullivan S."/>
            <person name="Sone E.D."/>
            <person name="Koren S."/>
            <person name="Silverstein K.A.T."/>
            <person name="Beckman K.B."/>
            <person name="Gohl D.M."/>
        </authorList>
    </citation>
    <scope>NUCLEOTIDE SEQUENCE</scope>
    <source>
        <strain evidence="6">Duluth1</strain>
        <tissue evidence="6">Whole animal</tissue>
    </source>
</reference>
<feature type="compositionally biased region" description="Polar residues" evidence="2">
    <location>
        <begin position="478"/>
        <end position="491"/>
    </location>
</feature>
<dbReference type="Gene3D" id="2.60.40.10">
    <property type="entry name" value="Immunoglobulins"/>
    <property type="match status" value="3"/>
</dbReference>
<comment type="caution">
    <text evidence="6">The sequence shown here is derived from an EMBL/GenBank/DDBJ whole genome shotgun (WGS) entry which is preliminary data.</text>
</comment>
<dbReference type="PROSITE" id="PS50835">
    <property type="entry name" value="IG_LIKE"/>
    <property type="match status" value="1"/>
</dbReference>
<feature type="domain" description="Ig-like" evidence="4">
    <location>
        <begin position="25"/>
        <end position="121"/>
    </location>
</feature>
<dbReference type="InterPro" id="IPR036179">
    <property type="entry name" value="Ig-like_dom_sf"/>
</dbReference>
<evidence type="ECO:0000313" key="7">
    <source>
        <dbReference type="Proteomes" id="UP000828390"/>
    </source>
</evidence>
<dbReference type="SMART" id="SM00060">
    <property type="entry name" value="FN3"/>
    <property type="match status" value="1"/>
</dbReference>
<feature type="compositionally biased region" description="Basic and acidic residues" evidence="2">
    <location>
        <begin position="451"/>
        <end position="460"/>
    </location>
</feature>
<evidence type="ECO:0000256" key="2">
    <source>
        <dbReference type="SAM" id="MobiDB-lite"/>
    </source>
</evidence>
<sequence>MCVAINPGSSHKDNSSTKLVVNYAPDVTIYMSSTNPSEGQPFELKCEASGVPALYTFTALTQTHGGTQIPNTHITLEGPASMSSRIVRIPTLRMDDTGTYTCSVQNGVRNVSGHLHQTAATKLMVKVSPKILTPSLKIAAATGTNTSLSVPVYAYPTLDEIALQRYDGLNISRTSEKHILLWNNTTVAADWYGTKVQVDGNLMNFTIIDLQPADFGNYTITMKNAVNVSSAVFTVVAETKPEPVTELDYHQHTLTTDSVVVTWSPGFGGGLLQIFNVLLKRTTDTDWSLAITTSEYNITLKNLQPGNEYMVKVYASNLMGNSTDSSTITFITQNINEVSSEVSSPIAGIVGGVVGGTLCLIAAIVAVIIVFRKYHITCAFAVERKDTRTDKTCNLYETSTNRLDMTDHLYSGVQGLHTDNDTAHGTVVYENTSITPTADQYELLGATGTTNREDHVHDPLRSTYSTLGESRHREPEKQSQSQNEYMNTLVR</sequence>
<keyword evidence="7" id="KW-1185">Reference proteome</keyword>
<dbReference type="InterPro" id="IPR003599">
    <property type="entry name" value="Ig_sub"/>
</dbReference>
<dbReference type="InterPro" id="IPR003598">
    <property type="entry name" value="Ig_sub2"/>
</dbReference>
<keyword evidence="3" id="KW-0812">Transmembrane</keyword>
<dbReference type="SUPFAM" id="SSF49265">
    <property type="entry name" value="Fibronectin type III"/>
    <property type="match status" value="1"/>
</dbReference>
<dbReference type="AlphaFoldDB" id="A0A9D3YEM7"/>
<accession>A0A9D3YEM7</accession>
<evidence type="ECO:0000313" key="6">
    <source>
        <dbReference type="EMBL" id="KAH3699164.1"/>
    </source>
</evidence>
<dbReference type="PANTHER" id="PTHR13817:SF166">
    <property type="entry name" value="NEURONAL IGCAM-RELATED"/>
    <property type="match status" value="1"/>
</dbReference>
<evidence type="ECO:0000256" key="1">
    <source>
        <dbReference type="ARBA" id="ARBA00022737"/>
    </source>
</evidence>
<name>A0A9D3YEM7_DREPO</name>
<feature type="region of interest" description="Disordered" evidence="2">
    <location>
        <begin position="449"/>
        <end position="491"/>
    </location>
</feature>
<evidence type="ECO:0000259" key="5">
    <source>
        <dbReference type="PROSITE" id="PS50853"/>
    </source>
</evidence>
<protein>
    <submittedName>
        <fullName evidence="6">Uncharacterized protein</fullName>
    </submittedName>
</protein>
<dbReference type="Pfam" id="PF00041">
    <property type="entry name" value="fn3"/>
    <property type="match status" value="1"/>
</dbReference>
<feature type="transmembrane region" description="Helical" evidence="3">
    <location>
        <begin position="346"/>
        <end position="371"/>
    </location>
</feature>
<dbReference type="CDD" id="cd00063">
    <property type="entry name" value="FN3"/>
    <property type="match status" value="1"/>
</dbReference>
<dbReference type="PANTHER" id="PTHR13817">
    <property type="entry name" value="TITIN"/>
    <property type="match status" value="1"/>
</dbReference>
<dbReference type="InterPro" id="IPR050964">
    <property type="entry name" value="Striated_Muscle_Regulatory"/>
</dbReference>
<organism evidence="6 7">
    <name type="scientific">Dreissena polymorpha</name>
    <name type="common">Zebra mussel</name>
    <name type="synonym">Mytilus polymorpha</name>
    <dbReference type="NCBI Taxonomy" id="45954"/>
    <lineage>
        <taxon>Eukaryota</taxon>
        <taxon>Metazoa</taxon>
        <taxon>Spiralia</taxon>
        <taxon>Lophotrochozoa</taxon>
        <taxon>Mollusca</taxon>
        <taxon>Bivalvia</taxon>
        <taxon>Autobranchia</taxon>
        <taxon>Heteroconchia</taxon>
        <taxon>Euheterodonta</taxon>
        <taxon>Imparidentia</taxon>
        <taxon>Neoheterodontei</taxon>
        <taxon>Myida</taxon>
        <taxon>Dreissenoidea</taxon>
        <taxon>Dreissenidae</taxon>
        <taxon>Dreissena</taxon>
    </lineage>
</organism>
<keyword evidence="3" id="KW-1133">Transmembrane helix</keyword>
<proteinExistence type="predicted"/>
<keyword evidence="1" id="KW-0677">Repeat</keyword>
<feature type="domain" description="Fibronectin type-III" evidence="5">
    <location>
        <begin position="240"/>
        <end position="335"/>
    </location>
</feature>
<dbReference type="EMBL" id="JAIWYP010000015">
    <property type="protein sequence ID" value="KAH3699164.1"/>
    <property type="molecule type" value="Genomic_DNA"/>
</dbReference>
<dbReference type="Proteomes" id="UP000828390">
    <property type="component" value="Unassembled WGS sequence"/>
</dbReference>
<dbReference type="InterPro" id="IPR013783">
    <property type="entry name" value="Ig-like_fold"/>
</dbReference>
<dbReference type="SUPFAM" id="SSF48726">
    <property type="entry name" value="Immunoglobulin"/>
    <property type="match status" value="2"/>
</dbReference>
<reference evidence="6" key="2">
    <citation type="submission" date="2020-11" db="EMBL/GenBank/DDBJ databases">
        <authorList>
            <person name="McCartney M.A."/>
            <person name="Auch B."/>
            <person name="Kono T."/>
            <person name="Mallez S."/>
            <person name="Becker A."/>
            <person name="Gohl D.M."/>
            <person name="Silverstein K.A.T."/>
            <person name="Koren S."/>
            <person name="Bechman K.B."/>
            <person name="Herman A."/>
            <person name="Abrahante J.E."/>
            <person name="Garbe J."/>
        </authorList>
    </citation>
    <scope>NUCLEOTIDE SEQUENCE</scope>
    <source>
        <strain evidence="6">Duluth1</strain>
        <tissue evidence="6">Whole animal</tissue>
    </source>
</reference>
<dbReference type="InterPro" id="IPR007110">
    <property type="entry name" value="Ig-like_dom"/>
</dbReference>
<evidence type="ECO:0000259" key="4">
    <source>
        <dbReference type="PROSITE" id="PS50835"/>
    </source>
</evidence>